<comment type="caution">
    <text evidence="1">The sequence shown here is derived from an EMBL/GenBank/DDBJ whole genome shotgun (WGS) entry which is preliminary data.</text>
</comment>
<protein>
    <submittedName>
        <fullName evidence="1">Uncharacterized protein</fullName>
    </submittedName>
</protein>
<evidence type="ECO:0000313" key="1">
    <source>
        <dbReference type="EMBL" id="KAJ1885354.1"/>
    </source>
</evidence>
<feature type="non-terminal residue" evidence="1">
    <location>
        <position position="518"/>
    </location>
</feature>
<gene>
    <name evidence="1" type="ORF">LPJ66_010157</name>
</gene>
<name>A0ACC1I4U7_9FUNG</name>
<organism evidence="1 2">
    <name type="scientific">Kickxella alabastrina</name>
    <dbReference type="NCBI Taxonomy" id="61397"/>
    <lineage>
        <taxon>Eukaryota</taxon>
        <taxon>Fungi</taxon>
        <taxon>Fungi incertae sedis</taxon>
        <taxon>Zoopagomycota</taxon>
        <taxon>Kickxellomycotina</taxon>
        <taxon>Kickxellomycetes</taxon>
        <taxon>Kickxellales</taxon>
        <taxon>Kickxellaceae</taxon>
        <taxon>Kickxella</taxon>
    </lineage>
</organism>
<reference evidence="1" key="1">
    <citation type="submission" date="2022-07" db="EMBL/GenBank/DDBJ databases">
        <title>Phylogenomic reconstructions and comparative analyses of Kickxellomycotina fungi.</title>
        <authorList>
            <person name="Reynolds N.K."/>
            <person name="Stajich J.E."/>
            <person name="Barry K."/>
            <person name="Grigoriev I.V."/>
            <person name="Crous P."/>
            <person name="Smith M.E."/>
        </authorList>
    </citation>
    <scope>NUCLEOTIDE SEQUENCE</scope>
    <source>
        <strain evidence="1">Benny 63K</strain>
    </source>
</reference>
<proteinExistence type="predicted"/>
<accession>A0ACC1I4U7</accession>
<evidence type="ECO:0000313" key="2">
    <source>
        <dbReference type="Proteomes" id="UP001150581"/>
    </source>
</evidence>
<dbReference type="EMBL" id="JANBPG010002560">
    <property type="protein sequence ID" value="KAJ1885354.1"/>
    <property type="molecule type" value="Genomic_DNA"/>
</dbReference>
<sequence length="518" mass="56952">MDGDKLVSIPAQNIRHFKEAVVNTSRLLKVFGEQEKELTKAKAEVAKAQDDARRVAAAAATVQREADNRARLLAKANAETATARALVEQREAELSRVRGQKEDLEAQVGELRQASPAVEQVAPVPAPDAALGEEIERLRREVEAKEGSLKSLRISRDAIRSSTKAEIMSIQARYAREQAELIDRQEKEMARHRGSLASREADLEQEQERLMQMEMDLGMRTTQLEDQVADLTAALAEMTVKHDTAQGRVRSLEDAAKVSAAEHRAEASRLARTAKKDEKRVADLEAQLERLKAQAREAARARPKPRPKSTATAAEAVLAATEDVAAMDLAELRAEVASLRADAVHKNETIRRQEVLVMELERKQNPEGRRPRGRVAELQAELDKMQAALDERTQAVATLEAALRSSASPDDASVTTTVAQLNLRVISLEAALSTRDQRVGALERELAAAREAASERPMRLRHAQTAHSPAAAAALSPRSPDLTALRARTTKLQQERAALLELVTEQQVTIRQLRGTGQ</sequence>
<dbReference type="Proteomes" id="UP001150581">
    <property type="component" value="Unassembled WGS sequence"/>
</dbReference>
<keyword evidence="2" id="KW-1185">Reference proteome</keyword>